<dbReference type="EC" id="2.7.8.-" evidence="2"/>
<dbReference type="CDD" id="cd09111">
    <property type="entry name" value="PLDc_ymdC_like_1"/>
    <property type="match status" value="1"/>
</dbReference>
<organism evidence="2 3">
    <name type="scientific">Prosthecobacter dejongeii</name>
    <dbReference type="NCBI Taxonomy" id="48465"/>
    <lineage>
        <taxon>Bacteria</taxon>
        <taxon>Pseudomonadati</taxon>
        <taxon>Verrucomicrobiota</taxon>
        <taxon>Verrucomicrobiia</taxon>
        <taxon>Verrucomicrobiales</taxon>
        <taxon>Verrucomicrobiaceae</taxon>
        <taxon>Prosthecobacter</taxon>
    </lineage>
</organism>
<gene>
    <name evidence="2" type="ORF">HNQ64_004241</name>
</gene>
<feature type="domain" description="PLD phosphodiesterase" evidence="1">
    <location>
        <begin position="379"/>
        <end position="406"/>
    </location>
</feature>
<dbReference type="SMART" id="SM00155">
    <property type="entry name" value="PLDc"/>
    <property type="match status" value="2"/>
</dbReference>
<dbReference type="AlphaFoldDB" id="A0A7W8DRX7"/>
<dbReference type="InterPro" id="IPR025202">
    <property type="entry name" value="PLD-like_dom"/>
</dbReference>
<dbReference type="SUPFAM" id="SSF56024">
    <property type="entry name" value="Phospholipase D/nuclease"/>
    <property type="match status" value="2"/>
</dbReference>
<protein>
    <submittedName>
        <fullName evidence="2">Putative cardiolipin synthase</fullName>
        <ecNumber evidence="2">2.7.8.-</ecNumber>
    </submittedName>
</protein>
<dbReference type="CDD" id="cd09113">
    <property type="entry name" value="PLDc_ymdC_like_2"/>
    <property type="match status" value="1"/>
</dbReference>
<dbReference type="PANTHER" id="PTHR21248:SF12">
    <property type="entry name" value="CARDIOLIPIN SYNTHASE C"/>
    <property type="match status" value="1"/>
</dbReference>
<dbReference type="Pfam" id="PF13091">
    <property type="entry name" value="PLDc_2"/>
    <property type="match status" value="2"/>
</dbReference>
<comment type="caution">
    <text evidence="2">The sequence shown here is derived from an EMBL/GenBank/DDBJ whole genome shotgun (WGS) entry which is preliminary data.</text>
</comment>
<sequence>MPTSFLADQETIAQATKKRTVRREGTSGFEMMADGKEAYLARLAVVESARKTLDFQYFIWADDVCGTVFADRLLAAADRGVKVRMLLDITHGAQSEVKSATLAAHPNIEIAFFNPMTALKGIFAGNPIPLIGEIDRMQSRMHNKILIADKKLLIGGGRNLADTYFGVDRKHNMRDLDFIAQGPVVNAATQSFNLYWNSPLTRKGDRTKLTAKDQDKLQDMRQNIDRKKGHLARHHSYAYPITLAREDARKILDELSDRMVWAEYEFIADPPERMLRKGKVASPVWRTVEDAIEGSQKEVIMHAAYLIPQEETLALLQETAKRGVNIRLLTNSLASIDGLLAMTGIANRRKEVLETGAAYYELNARAPARKDYLHTPKPTLLGMHTKGLVVDNRISFIGSYNMDPRSKYINTETGVIINSPTFAARLKNYLMEDLQPENCWQVNQEKNNRLTWKGKTQHGQPITHRADPEVPIKKRVSYWLLTHLPWENLL</sequence>
<dbReference type="RefSeq" id="WP_184212211.1">
    <property type="nucleotide sequence ID" value="NZ_JACHIF010000010.1"/>
</dbReference>
<reference evidence="2 3" key="1">
    <citation type="submission" date="2020-08" db="EMBL/GenBank/DDBJ databases">
        <title>Genomic Encyclopedia of Type Strains, Phase IV (KMG-IV): sequencing the most valuable type-strain genomes for metagenomic binning, comparative biology and taxonomic classification.</title>
        <authorList>
            <person name="Goeker M."/>
        </authorList>
    </citation>
    <scope>NUCLEOTIDE SEQUENCE [LARGE SCALE GENOMIC DNA]</scope>
    <source>
        <strain evidence="2 3">DSM 12251</strain>
    </source>
</reference>
<dbReference type="Gene3D" id="3.30.870.10">
    <property type="entry name" value="Endonuclease Chain A"/>
    <property type="match status" value="2"/>
</dbReference>
<evidence type="ECO:0000259" key="1">
    <source>
        <dbReference type="PROSITE" id="PS50035"/>
    </source>
</evidence>
<dbReference type="GO" id="GO:0032049">
    <property type="term" value="P:cardiolipin biosynthetic process"/>
    <property type="evidence" value="ECO:0007669"/>
    <property type="project" value="UniProtKB-ARBA"/>
</dbReference>
<accession>A0A7W8DRX7</accession>
<feature type="domain" description="PLD phosphodiesterase" evidence="1">
    <location>
        <begin position="137"/>
        <end position="164"/>
    </location>
</feature>
<keyword evidence="2" id="KW-0808">Transferase</keyword>
<evidence type="ECO:0000313" key="3">
    <source>
        <dbReference type="Proteomes" id="UP000534294"/>
    </source>
</evidence>
<keyword evidence="3" id="KW-1185">Reference proteome</keyword>
<dbReference type="Proteomes" id="UP000534294">
    <property type="component" value="Unassembled WGS sequence"/>
</dbReference>
<dbReference type="PROSITE" id="PS50035">
    <property type="entry name" value="PLD"/>
    <property type="match status" value="2"/>
</dbReference>
<dbReference type="EMBL" id="JACHIF010000010">
    <property type="protein sequence ID" value="MBB5039963.1"/>
    <property type="molecule type" value="Genomic_DNA"/>
</dbReference>
<dbReference type="GO" id="GO:0030572">
    <property type="term" value="F:phosphatidyltransferase activity"/>
    <property type="evidence" value="ECO:0007669"/>
    <property type="project" value="UniProtKB-ARBA"/>
</dbReference>
<dbReference type="InterPro" id="IPR001736">
    <property type="entry name" value="PLipase_D/transphosphatidylase"/>
</dbReference>
<evidence type="ECO:0000313" key="2">
    <source>
        <dbReference type="EMBL" id="MBB5039963.1"/>
    </source>
</evidence>
<name>A0A7W8DRX7_9BACT</name>
<dbReference type="PANTHER" id="PTHR21248">
    <property type="entry name" value="CARDIOLIPIN SYNTHASE"/>
    <property type="match status" value="1"/>
</dbReference>
<proteinExistence type="predicted"/>